<dbReference type="SUPFAM" id="SSF56112">
    <property type="entry name" value="Protein kinase-like (PK-like)"/>
    <property type="match status" value="1"/>
</dbReference>
<dbReference type="PANTHER" id="PTHR24055">
    <property type="entry name" value="MITOGEN-ACTIVATED PROTEIN KINASE"/>
    <property type="match status" value="1"/>
</dbReference>
<proteinExistence type="predicted"/>
<comment type="caution">
    <text evidence="7">The sequence shown here is derived from an EMBL/GenBank/DDBJ whole genome shotgun (WGS) entry which is preliminary data.</text>
</comment>
<dbReference type="Gene3D" id="1.10.510.10">
    <property type="entry name" value="Transferase(Phosphotransferase) domain 1"/>
    <property type="match status" value="1"/>
</dbReference>
<gene>
    <name evidence="7" type="ORF">PFISCL1PPCAC_13765</name>
</gene>
<keyword evidence="3" id="KW-0547">Nucleotide-binding</keyword>
<sequence length="377" mass="42815">IADIGDGSGFCVPRELLEFYDSRTPMRGGTFGDIMLLRGQHPCRPVAVKKFVDAFTSKQRAKRCYRELQLLSALKRIKHENIVELWFAYVTDLSADKLLSVYFAMYYAGDDLCKLIQEETAIVHRFSVRGYKSLLSQMLRALLYLISAGVIHRDLKPANLAVDATGKLTVIDFGLARSVEKNDELTADPGTPAYRAIEACTLGISRTPLVYDEKAEMWSVGAILCEMLTGKVLFDHPQGNCLITAIQVCGSIPENVLARISDKTSQKDLRRRTAVRANFLAMLTAENGRRWLRKEIFDNRHQLINFIDRTLVFDHKERMTVEDALAHPFLAEVREPRREVRAQESFPPDAGEKTVDEWKRLIHESARNSMTNDIVQH</sequence>
<reference evidence="7" key="1">
    <citation type="submission" date="2023-10" db="EMBL/GenBank/DDBJ databases">
        <title>Genome assembly of Pristionchus species.</title>
        <authorList>
            <person name="Yoshida K."/>
            <person name="Sommer R.J."/>
        </authorList>
    </citation>
    <scope>NUCLEOTIDE SEQUENCE</scope>
    <source>
        <strain evidence="7">RS5133</strain>
    </source>
</reference>
<dbReference type="GO" id="GO:0004674">
    <property type="term" value="F:protein serine/threonine kinase activity"/>
    <property type="evidence" value="ECO:0007669"/>
    <property type="project" value="UniProtKB-KW"/>
</dbReference>
<evidence type="ECO:0000256" key="5">
    <source>
        <dbReference type="ARBA" id="ARBA00022840"/>
    </source>
</evidence>
<organism evidence="7 8">
    <name type="scientific">Pristionchus fissidentatus</name>
    <dbReference type="NCBI Taxonomy" id="1538716"/>
    <lineage>
        <taxon>Eukaryota</taxon>
        <taxon>Metazoa</taxon>
        <taxon>Ecdysozoa</taxon>
        <taxon>Nematoda</taxon>
        <taxon>Chromadorea</taxon>
        <taxon>Rhabditida</taxon>
        <taxon>Rhabditina</taxon>
        <taxon>Diplogasteromorpha</taxon>
        <taxon>Diplogasteroidea</taxon>
        <taxon>Neodiplogasteridae</taxon>
        <taxon>Pristionchus</taxon>
    </lineage>
</organism>
<protein>
    <recommendedName>
        <fullName evidence="6">Protein kinase domain-containing protein</fullName>
    </recommendedName>
</protein>
<feature type="non-terminal residue" evidence="7">
    <location>
        <position position="1"/>
    </location>
</feature>
<dbReference type="FunFam" id="1.10.510.10:FF:000624">
    <property type="entry name" value="Mitogen-activated protein kinase"/>
    <property type="match status" value="1"/>
</dbReference>
<evidence type="ECO:0000256" key="2">
    <source>
        <dbReference type="ARBA" id="ARBA00022679"/>
    </source>
</evidence>
<keyword evidence="4" id="KW-0418">Kinase</keyword>
<dbReference type="InterPro" id="IPR000719">
    <property type="entry name" value="Prot_kinase_dom"/>
</dbReference>
<dbReference type="AlphaFoldDB" id="A0AAV5VW25"/>
<dbReference type="Proteomes" id="UP001432322">
    <property type="component" value="Unassembled WGS sequence"/>
</dbReference>
<feature type="domain" description="Protein kinase" evidence="6">
    <location>
        <begin position="20"/>
        <end position="330"/>
    </location>
</feature>
<dbReference type="EMBL" id="BTSY01000004">
    <property type="protein sequence ID" value="GMT22468.1"/>
    <property type="molecule type" value="Genomic_DNA"/>
</dbReference>
<dbReference type="Pfam" id="PF00069">
    <property type="entry name" value="Pkinase"/>
    <property type="match status" value="1"/>
</dbReference>
<dbReference type="GO" id="GO:0005524">
    <property type="term" value="F:ATP binding"/>
    <property type="evidence" value="ECO:0007669"/>
    <property type="project" value="UniProtKB-KW"/>
</dbReference>
<keyword evidence="1" id="KW-0723">Serine/threonine-protein kinase</keyword>
<evidence type="ECO:0000256" key="3">
    <source>
        <dbReference type="ARBA" id="ARBA00022741"/>
    </source>
</evidence>
<dbReference type="InterPro" id="IPR050117">
    <property type="entry name" value="MAPK"/>
</dbReference>
<evidence type="ECO:0000259" key="6">
    <source>
        <dbReference type="PROSITE" id="PS50011"/>
    </source>
</evidence>
<name>A0AAV5VW25_9BILA</name>
<keyword evidence="2" id="KW-0808">Transferase</keyword>
<dbReference type="InterPro" id="IPR011009">
    <property type="entry name" value="Kinase-like_dom_sf"/>
</dbReference>
<dbReference type="Gene3D" id="3.30.200.20">
    <property type="entry name" value="Phosphorylase Kinase, domain 1"/>
    <property type="match status" value="1"/>
</dbReference>
<keyword evidence="5" id="KW-0067">ATP-binding</keyword>
<evidence type="ECO:0000256" key="1">
    <source>
        <dbReference type="ARBA" id="ARBA00022527"/>
    </source>
</evidence>
<accession>A0AAV5VW25</accession>
<evidence type="ECO:0000313" key="8">
    <source>
        <dbReference type="Proteomes" id="UP001432322"/>
    </source>
</evidence>
<evidence type="ECO:0000313" key="7">
    <source>
        <dbReference type="EMBL" id="GMT22468.1"/>
    </source>
</evidence>
<dbReference type="SMART" id="SM00220">
    <property type="entry name" value="S_TKc"/>
    <property type="match status" value="1"/>
</dbReference>
<dbReference type="PROSITE" id="PS50011">
    <property type="entry name" value="PROTEIN_KINASE_DOM"/>
    <property type="match status" value="1"/>
</dbReference>
<evidence type="ECO:0000256" key="4">
    <source>
        <dbReference type="ARBA" id="ARBA00022777"/>
    </source>
</evidence>
<keyword evidence="8" id="KW-1185">Reference proteome</keyword>